<dbReference type="InterPro" id="IPR003439">
    <property type="entry name" value="ABC_transporter-like_ATP-bd"/>
</dbReference>
<dbReference type="PROSITE" id="PS50893">
    <property type="entry name" value="ABC_TRANSPORTER_2"/>
    <property type="match status" value="2"/>
</dbReference>
<comment type="similarity">
    <text evidence="2">Belongs to the ABC transporter superfamily.</text>
</comment>
<dbReference type="InterPro" id="IPR050319">
    <property type="entry name" value="ABC_transp_ATP-bind"/>
</dbReference>
<dbReference type="PANTHER" id="PTHR43776">
    <property type="entry name" value="TRANSPORT ATP-BINDING PROTEIN"/>
    <property type="match status" value="1"/>
</dbReference>
<reference evidence="7 8" key="1">
    <citation type="submission" date="2023-10" db="EMBL/GenBank/DDBJ databases">
        <title>Novel methanotroph of the genus Methylocapsa from a subarctic wetland.</title>
        <authorList>
            <person name="Belova S.E."/>
            <person name="Oshkin I.Y."/>
            <person name="Miroshnikov K."/>
            <person name="Dedysh S.N."/>
        </authorList>
    </citation>
    <scope>NUCLEOTIDE SEQUENCE [LARGE SCALE GENOMIC DNA]</scope>
    <source>
        <strain evidence="7 8">RX1</strain>
    </source>
</reference>
<dbReference type="GO" id="GO:0005524">
    <property type="term" value="F:ATP binding"/>
    <property type="evidence" value="ECO:0007669"/>
    <property type="project" value="UniProtKB-KW"/>
</dbReference>
<evidence type="ECO:0000256" key="5">
    <source>
        <dbReference type="ARBA" id="ARBA00022840"/>
    </source>
</evidence>
<accession>A0ABZ0HU65</accession>
<evidence type="ECO:0000256" key="1">
    <source>
        <dbReference type="ARBA" id="ARBA00004417"/>
    </source>
</evidence>
<sequence length="529" mass="57771">MAAEAILSFRDLCVSYGPSCVVKNASFALERGEVAAIVGESGSGKSQTALAALRLLSPHAATTGSISFDGVNLLELPASRLDEIRGRRIAFVFQEPMASLDPLFTVGSQIGAVLRLRAGLSRRAAALRAQELFDLVGIAEPRRRLHAYPHELSGGQRQRVAIAMAIACGPDVLIADEPTTALDVTVAARILDLLMDLKQRLGMAMIFISHDLGLVRRFADAIHVMRKGEIVESGPAADVLSAPRHDYTRLLLAAIPHPHKRRPLLDVPELLAASDVRVCYRLRGGWLAGKREIKAVDGVSLVLRKGRTLGVVGESGSGKSTLARALLKLTPASGAISFEHRDLTPLDAAQMRPLRRSMQLVFQDPYASLSPRMRVGDIISEGLRVHEPSIGRIERDKRAALALEEVLLDPDLRRRFPHELSGGQRQRVAIARAMILKPRLVVLDEPTSALDRAVQIEILDLLLHLQEAHDLSYVFISHDLAVVRALADEIAVMKDGRIVERGEARRVIEDPREAYTRTLITAAFQIGDA</sequence>
<dbReference type="NCBIfam" id="NF007739">
    <property type="entry name" value="PRK10419.1"/>
    <property type="match status" value="2"/>
</dbReference>
<gene>
    <name evidence="7" type="ORF">RZS28_03280</name>
</gene>
<feature type="domain" description="ABC transporter" evidence="6">
    <location>
        <begin position="280"/>
        <end position="520"/>
    </location>
</feature>
<dbReference type="PROSITE" id="PS00211">
    <property type="entry name" value="ABC_TRANSPORTER_1"/>
    <property type="match status" value="2"/>
</dbReference>
<evidence type="ECO:0000259" key="6">
    <source>
        <dbReference type="PROSITE" id="PS50893"/>
    </source>
</evidence>
<dbReference type="SMART" id="SM00382">
    <property type="entry name" value="AAA"/>
    <property type="match status" value="2"/>
</dbReference>
<evidence type="ECO:0000313" key="7">
    <source>
        <dbReference type="EMBL" id="WOJ90336.1"/>
    </source>
</evidence>
<dbReference type="InterPro" id="IPR003593">
    <property type="entry name" value="AAA+_ATPase"/>
</dbReference>
<dbReference type="CDD" id="cd03257">
    <property type="entry name" value="ABC_NikE_OppD_transporters"/>
    <property type="match status" value="2"/>
</dbReference>
<dbReference type="EMBL" id="CP136862">
    <property type="protein sequence ID" value="WOJ90336.1"/>
    <property type="molecule type" value="Genomic_DNA"/>
</dbReference>
<dbReference type="InterPro" id="IPR017871">
    <property type="entry name" value="ABC_transporter-like_CS"/>
</dbReference>
<keyword evidence="3" id="KW-0813">Transport</keyword>
<keyword evidence="5 7" id="KW-0067">ATP-binding</keyword>
<evidence type="ECO:0000256" key="4">
    <source>
        <dbReference type="ARBA" id="ARBA00022741"/>
    </source>
</evidence>
<dbReference type="InterPro" id="IPR027417">
    <property type="entry name" value="P-loop_NTPase"/>
</dbReference>
<keyword evidence="8" id="KW-1185">Reference proteome</keyword>
<dbReference type="PANTHER" id="PTHR43776:SF7">
    <property type="entry name" value="D,D-DIPEPTIDE TRANSPORT ATP-BINDING PROTEIN DDPF-RELATED"/>
    <property type="match status" value="1"/>
</dbReference>
<dbReference type="Pfam" id="PF00005">
    <property type="entry name" value="ABC_tran"/>
    <property type="match status" value="2"/>
</dbReference>
<dbReference type="InterPro" id="IPR013563">
    <property type="entry name" value="Oligopep_ABC_C"/>
</dbReference>
<dbReference type="Proteomes" id="UP001626536">
    <property type="component" value="Chromosome"/>
</dbReference>
<evidence type="ECO:0000256" key="3">
    <source>
        <dbReference type="ARBA" id="ARBA00022448"/>
    </source>
</evidence>
<protein>
    <submittedName>
        <fullName evidence="7">Dipeptide ABC transporter ATP-binding protein</fullName>
    </submittedName>
</protein>
<dbReference type="RefSeq" id="WP_407339783.1">
    <property type="nucleotide sequence ID" value="NZ_CP136862.1"/>
</dbReference>
<organism evidence="7 8">
    <name type="scientific">Methylocapsa polymorpha</name>
    <dbReference type="NCBI Taxonomy" id="3080828"/>
    <lineage>
        <taxon>Bacteria</taxon>
        <taxon>Pseudomonadati</taxon>
        <taxon>Pseudomonadota</taxon>
        <taxon>Alphaproteobacteria</taxon>
        <taxon>Hyphomicrobiales</taxon>
        <taxon>Beijerinckiaceae</taxon>
        <taxon>Methylocapsa</taxon>
    </lineage>
</organism>
<evidence type="ECO:0000256" key="2">
    <source>
        <dbReference type="ARBA" id="ARBA00005417"/>
    </source>
</evidence>
<comment type="subcellular location">
    <subcellularLocation>
        <location evidence="1">Cell inner membrane</location>
        <topology evidence="1">Peripheral membrane protein</topology>
    </subcellularLocation>
</comment>
<proteinExistence type="inferred from homology"/>
<evidence type="ECO:0000313" key="8">
    <source>
        <dbReference type="Proteomes" id="UP001626536"/>
    </source>
</evidence>
<dbReference type="Pfam" id="PF08352">
    <property type="entry name" value="oligo_HPY"/>
    <property type="match status" value="2"/>
</dbReference>
<name>A0ABZ0HU65_9HYPH</name>
<dbReference type="NCBIfam" id="NF008453">
    <property type="entry name" value="PRK11308.1"/>
    <property type="match status" value="2"/>
</dbReference>
<dbReference type="SUPFAM" id="SSF52540">
    <property type="entry name" value="P-loop containing nucleoside triphosphate hydrolases"/>
    <property type="match status" value="2"/>
</dbReference>
<keyword evidence="4" id="KW-0547">Nucleotide-binding</keyword>
<feature type="domain" description="ABC transporter" evidence="6">
    <location>
        <begin position="7"/>
        <end position="252"/>
    </location>
</feature>
<dbReference type="Gene3D" id="3.40.50.300">
    <property type="entry name" value="P-loop containing nucleotide triphosphate hydrolases"/>
    <property type="match status" value="2"/>
</dbReference>